<comment type="caution">
    <text evidence="1">The sequence shown here is derived from an EMBL/GenBank/DDBJ whole genome shotgun (WGS) entry which is preliminary data.</text>
</comment>
<protein>
    <submittedName>
        <fullName evidence="1">Uncharacterized protein</fullName>
    </submittedName>
</protein>
<evidence type="ECO:0000313" key="1">
    <source>
        <dbReference type="EMBL" id="RRJ31692.1"/>
    </source>
</evidence>
<keyword evidence="2" id="KW-1185">Reference proteome</keyword>
<accession>A0A3P3RDW0</accession>
<sequence>MTDIRSSPAFTIHRIDDAAFDATCEQFERHNDHIISVIDYSSAVLAREHEIDHAFTFDGRSAE</sequence>
<dbReference type="AlphaFoldDB" id="A0A3P3RDW0"/>
<gene>
    <name evidence="1" type="ORF">EIK79_06435</name>
</gene>
<name>A0A3P3RDW0_9EURY</name>
<dbReference type="RefSeq" id="WP_124954308.1">
    <property type="nucleotide sequence ID" value="NZ_RRCH01000013.1"/>
</dbReference>
<dbReference type="OrthoDB" id="198094at2157"/>
<reference evidence="1 2" key="1">
    <citation type="submission" date="2018-11" db="EMBL/GenBank/DDBJ databases">
        <title>Taxonoimc description of Halomarina strain SPP-AMP-1.</title>
        <authorList>
            <person name="Pal Y."/>
            <person name="Srinivasana K."/>
            <person name="Verma A."/>
            <person name="Kumar P."/>
        </authorList>
    </citation>
    <scope>NUCLEOTIDE SEQUENCE [LARGE SCALE GENOMIC DNA]</scope>
    <source>
        <strain evidence="1 2">SPP-AMP-1</strain>
    </source>
</reference>
<organism evidence="1 2">
    <name type="scientific">Halocatena pleomorpha</name>
    <dbReference type="NCBI Taxonomy" id="1785090"/>
    <lineage>
        <taxon>Archaea</taxon>
        <taxon>Methanobacteriati</taxon>
        <taxon>Methanobacteriota</taxon>
        <taxon>Stenosarchaea group</taxon>
        <taxon>Halobacteria</taxon>
        <taxon>Halobacteriales</taxon>
        <taxon>Natronomonadaceae</taxon>
        <taxon>Halocatena</taxon>
    </lineage>
</organism>
<dbReference type="EMBL" id="RRCH01000013">
    <property type="protein sequence ID" value="RRJ31692.1"/>
    <property type="molecule type" value="Genomic_DNA"/>
</dbReference>
<dbReference type="Proteomes" id="UP000282322">
    <property type="component" value="Unassembled WGS sequence"/>
</dbReference>
<dbReference type="Gene3D" id="3.40.50.1010">
    <property type="entry name" value="5'-nuclease"/>
    <property type="match status" value="1"/>
</dbReference>
<evidence type="ECO:0000313" key="2">
    <source>
        <dbReference type="Proteomes" id="UP000282322"/>
    </source>
</evidence>
<dbReference type="SUPFAM" id="SSF88723">
    <property type="entry name" value="PIN domain-like"/>
    <property type="match status" value="1"/>
</dbReference>
<proteinExistence type="predicted"/>
<dbReference type="InterPro" id="IPR029060">
    <property type="entry name" value="PIN-like_dom_sf"/>
</dbReference>